<comment type="similarity">
    <text evidence="1 9">Belongs to the peptidase S11 family.</text>
</comment>
<feature type="active site" description="Acyl-ester intermediate" evidence="7">
    <location>
        <position position="61"/>
    </location>
</feature>
<dbReference type="GO" id="GO:0008360">
    <property type="term" value="P:regulation of cell shape"/>
    <property type="evidence" value="ECO:0007669"/>
    <property type="project" value="UniProtKB-KW"/>
</dbReference>
<keyword evidence="4" id="KW-0133">Cell shape</keyword>
<evidence type="ECO:0000256" key="8">
    <source>
        <dbReference type="PIRSR" id="PIRSR618044-2"/>
    </source>
</evidence>
<evidence type="ECO:0000256" key="1">
    <source>
        <dbReference type="ARBA" id="ARBA00007164"/>
    </source>
</evidence>
<keyword evidence="12" id="KW-0121">Carboxypeptidase</keyword>
<feature type="binding site" evidence="8">
    <location>
        <position position="221"/>
    </location>
    <ligand>
        <name>substrate</name>
    </ligand>
</feature>
<keyword evidence="5" id="KW-0573">Peptidoglycan synthesis</keyword>
<dbReference type="GO" id="GO:0009252">
    <property type="term" value="P:peptidoglycan biosynthetic process"/>
    <property type="evidence" value="ECO:0007669"/>
    <property type="project" value="UniProtKB-KW"/>
</dbReference>
<dbReference type="RefSeq" id="WP_110518200.1">
    <property type="nucleotide sequence ID" value="NZ_PDOF01000001.1"/>
</dbReference>
<dbReference type="EMBL" id="PDOF01000001">
    <property type="protein sequence ID" value="PYZ98328.1"/>
    <property type="molecule type" value="Genomic_DNA"/>
</dbReference>
<keyword evidence="6" id="KW-0961">Cell wall biogenesis/degradation</keyword>
<evidence type="ECO:0000313" key="13">
    <source>
        <dbReference type="Proteomes" id="UP000248066"/>
    </source>
</evidence>
<evidence type="ECO:0000256" key="9">
    <source>
        <dbReference type="RuleBase" id="RU004016"/>
    </source>
</evidence>
<name>A0A2W0HX54_9BACI</name>
<organism evidence="12 13">
    <name type="scientific">Alteribacter lacisalsi</name>
    <dbReference type="NCBI Taxonomy" id="2045244"/>
    <lineage>
        <taxon>Bacteria</taxon>
        <taxon>Bacillati</taxon>
        <taxon>Bacillota</taxon>
        <taxon>Bacilli</taxon>
        <taxon>Bacillales</taxon>
        <taxon>Bacillaceae</taxon>
        <taxon>Alteribacter</taxon>
    </lineage>
</organism>
<dbReference type="InterPro" id="IPR018044">
    <property type="entry name" value="Peptidase_S11"/>
</dbReference>
<dbReference type="SUPFAM" id="SSF56601">
    <property type="entry name" value="beta-lactamase/transpeptidase-like"/>
    <property type="match status" value="1"/>
</dbReference>
<dbReference type="PANTHER" id="PTHR21581:SF6">
    <property type="entry name" value="TRAFFICKING PROTEIN PARTICLE COMPLEX SUBUNIT 12"/>
    <property type="match status" value="1"/>
</dbReference>
<dbReference type="PANTHER" id="PTHR21581">
    <property type="entry name" value="D-ALANYL-D-ALANINE CARBOXYPEPTIDASE"/>
    <property type="match status" value="1"/>
</dbReference>
<evidence type="ECO:0000256" key="7">
    <source>
        <dbReference type="PIRSR" id="PIRSR618044-1"/>
    </source>
</evidence>
<evidence type="ECO:0000256" key="4">
    <source>
        <dbReference type="ARBA" id="ARBA00022960"/>
    </source>
</evidence>
<dbReference type="Proteomes" id="UP000248066">
    <property type="component" value="Unassembled WGS sequence"/>
</dbReference>
<evidence type="ECO:0000256" key="5">
    <source>
        <dbReference type="ARBA" id="ARBA00022984"/>
    </source>
</evidence>
<dbReference type="GO" id="GO:0009002">
    <property type="term" value="F:serine-type D-Ala-D-Ala carboxypeptidase activity"/>
    <property type="evidence" value="ECO:0007669"/>
    <property type="project" value="InterPro"/>
</dbReference>
<dbReference type="OrthoDB" id="9791132at2"/>
<evidence type="ECO:0000259" key="11">
    <source>
        <dbReference type="Pfam" id="PF00768"/>
    </source>
</evidence>
<dbReference type="Gene3D" id="3.40.710.10">
    <property type="entry name" value="DD-peptidase/beta-lactamase superfamily"/>
    <property type="match status" value="1"/>
</dbReference>
<dbReference type="Pfam" id="PF00768">
    <property type="entry name" value="Peptidase_S11"/>
    <property type="match status" value="1"/>
</dbReference>
<dbReference type="GO" id="GO:0071555">
    <property type="term" value="P:cell wall organization"/>
    <property type="evidence" value="ECO:0007669"/>
    <property type="project" value="UniProtKB-KW"/>
</dbReference>
<sequence>MQKLILFVIMSILIFPIFHHPAAADTGPPASLHSEAAVVIDSATLEVLYDKNKHQTMYPASITKIITTILALEEADQAEQVKVSADAVNVIGSSVYLLEDETLPMGQMLRGIMVSSGNDASIAAAEHIDGSVDAFASRMTDFAAEVGAENTNFTNPHGLFHEDHVTTAYDMALLSAYAMSNNDFREIAGTKRLEWKAEGWETTLYNHHDLMRQNDEITGVKNGFVRQSGYTLVTSAEKEDTEIIVVTLGAPSRDHAFEDTRALVDYGLDNYRTVTLDFSNEELLTGHIIPESYNLTVAGEDEVFYNISEDGMLTVEGKEGNLIYESLLEERYFSDLPSYIVPNDQKKVADHPQPPPGLDVLIWLIFTGFHAIGIS</sequence>
<keyword evidence="3" id="KW-0378">Hydrolase</keyword>
<evidence type="ECO:0000256" key="3">
    <source>
        <dbReference type="ARBA" id="ARBA00022801"/>
    </source>
</evidence>
<dbReference type="InterPro" id="IPR001967">
    <property type="entry name" value="Peptidase_S11_N"/>
</dbReference>
<feature type="signal peptide" evidence="10">
    <location>
        <begin position="1"/>
        <end position="23"/>
    </location>
</feature>
<comment type="caution">
    <text evidence="12">The sequence shown here is derived from an EMBL/GenBank/DDBJ whole genome shotgun (WGS) entry which is preliminary data.</text>
</comment>
<feature type="chain" id="PRO_5039694370" evidence="10">
    <location>
        <begin position="24"/>
        <end position="375"/>
    </location>
</feature>
<feature type="domain" description="Peptidase S11 D-alanyl-D-alanine carboxypeptidase A N-terminal" evidence="11">
    <location>
        <begin position="29"/>
        <end position="251"/>
    </location>
</feature>
<keyword evidence="12" id="KW-0645">Protease</keyword>
<keyword evidence="2 10" id="KW-0732">Signal</keyword>
<feature type="active site" description="Acyl-ester intermediate" evidence="7">
    <location>
        <position position="64"/>
    </location>
</feature>
<gene>
    <name evidence="12" type="ORF">CR205_06940</name>
</gene>
<dbReference type="InterPro" id="IPR012338">
    <property type="entry name" value="Beta-lactam/transpept-like"/>
</dbReference>
<dbReference type="GO" id="GO:0006508">
    <property type="term" value="P:proteolysis"/>
    <property type="evidence" value="ECO:0007669"/>
    <property type="project" value="InterPro"/>
</dbReference>
<proteinExistence type="inferred from homology"/>
<dbReference type="PRINTS" id="PR00725">
    <property type="entry name" value="DADACBPTASE1"/>
</dbReference>
<evidence type="ECO:0000256" key="2">
    <source>
        <dbReference type="ARBA" id="ARBA00022729"/>
    </source>
</evidence>
<dbReference type="AlphaFoldDB" id="A0A2W0HX54"/>
<evidence type="ECO:0000256" key="6">
    <source>
        <dbReference type="ARBA" id="ARBA00023316"/>
    </source>
</evidence>
<feature type="active site" evidence="7">
    <location>
        <position position="116"/>
    </location>
</feature>
<protein>
    <submittedName>
        <fullName evidence="12">D-alanyl-D-alanine carboxypeptidase</fullName>
    </submittedName>
</protein>
<reference evidence="12 13" key="1">
    <citation type="submission" date="2017-10" db="EMBL/GenBank/DDBJ databases">
        <title>Bacillus sp. nov., a halophilic bacterium isolated from a Yangshapao Lake.</title>
        <authorList>
            <person name="Wang H."/>
        </authorList>
    </citation>
    <scope>NUCLEOTIDE SEQUENCE [LARGE SCALE GENOMIC DNA]</scope>
    <source>
        <strain evidence="12 13">YSP-3</strain>
    </source>
</reference>
<evidence type="ECO:0000313" key="12">
    <source>
        <dbReference type="EMBL" id="PYZ98328.1"/>
    </source>
</evidence>
<keyword evidence="13" id="KW-1185">Reference proteome</keyword>
<accession>A0A2W0HX54</accession>
<evidence type="ECO:0000256" key="10">
    <source>
        <dbReference type="SAM" id="SignalP"/>
    </source>
</evidence>